<feature type="domain" description="PIN" evidence="1">
    <location>
        <begin position="13"/>
        <end position="58"/>
    </location>
</feature>
<name>A0A1Z5HN58_9FIRM</name>
<dbReference type="EMBL" id="BDGJ01000002">
    <property type="protein sequence ID" value="GAW90956.1"/>
    <property type="molecule type" value="Genomic_DNA"/>
</dbReference>
<dbReference type="Gene3D" id="3.40.50.1010">
    <property type="entry name" value="5'-nuclease"/>
    <property type="match status" value="1"/>
</dbReference>
<comment type="caution">
    <text evidence="2">The sequence shown here is derived from an EMBL/GenBank/DDBJ whole genome shotgun (WGS) entry which is preliminary data.</text>
</comment>
<evidence type="ECO:0000313" key="2">
    <source>
        <dbReference type="EMBL" id="GAW90956.1"/>
    </source>
</evidence>
<keyword evidence="3" id="KW-1185">Reference proteome</keyword>
<dbReference type="RefSeq" id="WP_238134148.1">
    <property type="nucleotide sequence ID" value="NZ_BDGJ01000002.1"/>
</dbReference>
<proteinExistence type="predicted"/>
<sequence>MIAFINADGIQAENSDLAIRALQDMAEKNVDFIDAYLAAVARSHEERVCSFDNDFEKLNVSCVKPSGYRNE</sequence>
<gene>
    <name evidence="2" type="ORF">KKC1_01180</name>
</gene>
<evidence type="ECO:0000259" key="1">
    <source>
        <dbReference type="Pfam" id="PF01850"/>
    </source>
</evidence>
<dbReference type="SUPFAM" id="SSF88723">
    <property type="entry name" value="PIN domain-like"/>
    <property type="match status" value="1"/>
</dbReference>
<evidence type="ECO:0000313" key="3">
    <source>
        <dbReference type="Proteomes" id="UP000197032"/>
    </source>
</evidence>
<organism evidence="2 3">
    <name type="scientific">Calderihabitans maritimus</name>
    <dbReference type="NCBI Taxonomy" id="1246530"/>
    <lineage>
        <taxon>Bacteria</taxon>
        <taxon>Bacillati</taxon>
        <taxon>Bacillota</taxon>
        <taxon>Clostridia</taxon>
        <taxon>Neomoorellales</taxon>
        <taxon>Calderihabitantaceae</taxon>
        <taxon>Calderihabitans</taxon>
    </lineage>
</organism>
<dbReference type="AlphaFoldDB" id="A0A1Z5HN58"/>
<reference evidence="3" key="1">
    <citation type="journal article" date="2017" name="Appl. Environ. Microbiol.">
        <title>Genomic analysis of Calderihabitans maritimus KKC1, a thermophilic hydrogenogenic carboxydotrophic bacterium isolated from marine sediment.</title>
        <authorList>
            <person name="Omae K."/>
            <person name="Yoneda Y."/>
            <person name="Fukuyama Y."/>
            <person name="Yoshida T."/>
            <person name="Sako Y."/>
        </authorList>
    </citation>
    <scope>NUCLEOTIDE SEQUENCE [LARGE SCALE GENOMIC DNA]</scope>
    <source>
        <strain evidence="3">KKC1</strain>
    </source>
</reference>
<dbReference type="Pfam" id="PF01850">
    <property type="entry name" value="PIN"/>
    <property type="match status" value="1"/>
</dbReference>
<protein>
    <submittedName>
        <fullName evidence="2">Twitching motility protein PilT</fullName>
    </submittedName>
</protein>
<accession>A0A1Z5HN58</accession>
<dbReference type="Proteomes" id="UP000197032">
    <property type="component" value="Unassembled WGS sequence"/>
</dbReference>
<dbReference type="InterPro" id="IPR029060">
    <property type="entry name" value="PIN-like_dom_sf"/>
</dbReference>
<dbReference type="InterPro" id="IPR002716">
    <property type="entry name" value="PIN_dom"/>
</dbReference>